<dbReference type="RefSeq" id="WP_089773149.1">
    <property type="nucleotide sequence ID" value="NZ_FNTX01000002.1"/>
</dbReference>
<proteinExistence type="predicted"/>
<accession>A0A1H5K9H9</accession>
<evidence type="ECO:0000313" key="2">
    <source>
        <dbReference type="EMBL" id="SEE61234.1"/>
    </source>
</evidence>
<protein>
    <submittedName>
        <fullName evidence="2">Uncharacterized protein</fullName>
    </submittedName>
</protein>
<dbReference type="Proteomes" id="UP000199220">
    <property type="component" value="Unassembled WGS sequence"/>
</dbReference>
<dbReference type="OrthoDB" id="8864769at2"/>
<gene>
    <name evidence="2" type="ORF">SAMN04488554_2145</name>
</gene>
<organism evidence="2 3">
    <name type="scientific">Ruania alba</name>
    <dbReference type="NCBI Taxonomy" id="648782"/>
    <lineage>
        <taxon>Bacteria</taxon>
        <taxon>Bacillati</taxon>
        <taxon>Actinomycetota</taxon>
        <taxon>Actinomycetes</taxon>
        <taxon>Micrococcales</taxon>
        <taxon>Ruaniaceae</taxon>
        <taxon>Ruania</taxon>
    </lineage>
</organism>
<dbReference type="AlphaFoldDB" id="A0A1H5K9H9"/>
<dbReference type="STRING" id="648782.SAMN04488554_2145"/>
<sequence length="970" mass="103646">MAATLTVLRDQADRPVFSATFLLRRPPEPDERLTDLVESATLALTLAAGTDQATTIRGCHIVLLGEQDQLLAEQASTDPFGTVALEATLTGSDAVAAMESVLSGAPALRVGAEVDLPPQGAPPVPLTVHLAMVWDVLEARAAVGRVFRHADLLGAVPALREAGAISDGGQSPEAVVGALVTAGRWVLELTDDGDRRLSRTRPPDMTVTTSLTSDVSAPPPQHRTLPLTELIEADMHENVHVVVAGGGEVRPLLPLRRARSTRGPTAGLATTLKVTAAGGGLQSIAAALRPGVVARPPASTVATLASAHTAELTVQPLDLIELNPIRRRPGPDVGRDSGTVDRDWWQDRWTLGKRWYVRRHRLTVPETVADLAQSPFRFEITSEPGHDLDGRPSIAATVTVRLERGPSEEAAGSTEELNVVPDAETEYRLRIPFVDEHSQTRRELFAAETISHDDASTTLTFRLRDTWARLAYGALSTPGFQSEPPQIVATTTFHGWRKTSGTTWTPGTLAGITKISSLAARRTRSSTPKIPAMHSLAGATISPTLQHQLTEATAVLNVQDVWEQLVALDRVDLVVPCATHGDLYRSSTDGESTAIGCQPAMQLGQIEYKTYEPVEVAAADGWAAVMRSLRTPGTFLVVPDRYTVGWSEPDGARPYAPQLLVHSTIDIDNPTQMRCIVAIGLQPDLPRFVRARILAELRELHPQPRLELPEDTHHEPALTVVAPGSVTVDWAATSSGFDLVCESDIAGFMALKTLLDRGGLRGSVTWPLPGGVRAASDVTISTAAITGPFEAGPLTVQPDRGSQRITNEVAIPVAVTGLERDGVAVTAVDAVIDPGEQIVVTSEDSDPGMLPVYSLSSAGHPIEEVRAYIEDLEVGVVFVTTAKPSTAGAAGLEVTAHFEGRDLPAVTLTDTARQAEVRLHLPLTSYIADPQLTYEVHHLADDGSRTSTPTRTWAMRSQGALVPIDPAQNT</sequence>
<feature type="region of interest" description="Disordered" evidence="1">
    <location>
        <begin position="194"/>
        <end position="221"/>
    </location>
</feature>
<evidence type="ECO:0000256" key="1">
    <source>
        <dbReference type="SAM" id="MobiDB-lite"/>
    </source>
</evidence>
<dbReference type="EMBL" id="FNTX01000002">
    <property type="protein sequence ID" value="SEE61234.1"/>
    <property type="molecule type" value="Genomic_DNA"/>
</dbReference>
<name>A0A1H5K9H9_9MICO</name>
<keyword evidence="3" id="KW-1185">Reference proteome</keyword>
<feature type="compositionally biased region" description="Polar residues" evidence="1">
    <location>
        <begin position="206"/>
        <end position="215"/>
    </location>
</feature>
<reference evidence="3" key="1">
    <citation type="submission" date="2016-10" db="EMBL/GenBank/DDBJ databases">
        <authorList>
            <person name="Varghese N."/>
            <person name="Submissions S."/>
        </authorList>
    </citation>
    <scope>NUCLEOTIDE SEQUENCE [LARGE SCALE GENOMIC DNA]</scope>
    <source>
        <strain evidence="3">DSM 21368</strain>
    </source>
</reference>
<evidence type="ECO:0000313" key="3">
    <source>
        <dbReference type="Proteomes" id="UP000199220"/>
    </source>
</evidence>